<dbReference type="EMBL" id="KL584725">
    <property type="protein sequence ID" value="KEQ68813.1"/>
    <property type="molecule type" value="Genomic_DNA"/>
</dbReference>
<feature type="transmembrane region" description="Helical" evidence="6">
    <location>
        <begin position="142"/>
        <end position="164"/>
    </location>
</feature>
<dbReference type="OrthoDB" id="5086884at2759"/>
<dbReference type="PROSITE" id="PS50850">
    <property type="entry name" value="MFS"/>
    <property type="match status" value="1"/>
</dbReference>
<organism evidence="8 9">
    <name type="scientific">Aureobasidium namibiae CBS 147.97</name>
    <dbReference type="NCBI Taxonomy" id="1043004"/>
    <lineage>
        <taxon>Eukaryota</taxon>
        <taxon>Fungi</taxon>
        <taxon>Dikarya</taxon>
        <taxon>Ascomycota</taxon>
        <taxon>Pezizomycotina</taxon>
        <taxon>Dothideomycetes</taxon>
        <taxon>Dothideomycetidae</taxon>
        <taxon>Dothideales</taxon>
        <taxon>Saccotheciaceae</taxon>
        <taxon>Aureobasidium</taxon>
    </lineage>
</organism>
<dbReference type="GO" id="GO:0016020">
    <property type="term" value="C:membrane"/>
    <property type="evidence" value="ECO:0007669"/>
    <property type="project" value="UniProtKB-SubCell"/>
</dbReference>
<feature type="region of interest" description="Disordered" evidence="5">
    <location>
        <begin position="35"/>
        <end position="59"/>
    </location>
</feature>
<keyword evidence="3 6" id="KW-1133">Transmembrane helix</keyword>
<dbReference type="Proteomes" id="UP000027730">
    <property type="component" value="Unassembled WGS sequence"/>
</dbReference>
<keyword evidence="4 6" id="KW-0472">Membrane</keyword>
<sequence length="241" mass="26764">MWGSLLIYLPASRHAVRIRSSARLNDQHFACSPDPSFDRTSPADQSNHATPSTPSNQSQSVCKVPIEESLEECIERLGRERPPCFRTVWHEVGFVFSIIMSQFLTEFFRARHPQASSVWPATAFFLVVASTLLIFGRLGDMWGAYPVFMIGLAWFVVWTIVCGFSINPLMLDLCRALQGLGAAAFLPTGVQLLGSLYRPGPRKNLVFAIYGTSAIFGFFGGIFVAGLLKRKLRQPSITSSR</sequence>
<dbReference type="GO" id="GO:0022857">
    <property type="term" value="F:transmembrane transporter activity"/>
    <property type="evidence" value="ECO:0007669"/>
    <property type="project" value="InterPro"/>
</dbReference>
<evidence type="ECO:0000259" key="7">
    <source>
        <dbReference type="PROSITE" id="PS50850"/>
    </source>
</evidence>
<evidence type="ECO:0000256" key="2">
    <source>
        <dbReference type="ARBA" id="ARBA00022692"/>
    </source>
</evidence>
<evidence type="ECO:0000256" key="4">
    <source>
        <dbReference type="ARBA" id="ARBA00023136"/>
    </source>
</evidence>
<evidence type="ECO:0000313" key="9">
    <source>
        <dbReference type="Proteomes" id="UP000027730"/>
    </source>
</evidence>
<dbReference type="GeneID" id="25414265"/>
<dbReference type="InterPro" id="IPR036259">
    <property type="entry name" value="MFS_trans_sf"/>
</dbReference>
<feature type="domain" description="Major facilitator superfamily (MFS) profile" evidence="7">
    <location>
        <begin position="64"/>
        <end position="241"/>
    </location>
</feature>
<keyword evidence="9" id="KW-1185">Reference proteome</keyword>
<keyword evidence="2 6" id="KW-0812">Transmembrane</keyword>
<proteinExistence type="predicted"/>
<feature type="transmembrane region" description="Helical" evidence="6">
    <location>
        <begin position="87"/>
        <end position="105"/>
    </location>
</feature>
<feature type="transmembrane region" description="Helical" evidence="6">
    <location>
        <begin position="117"/>
        <end position="136"/>
    </location>
</feature>
<evidence type="ECO:0000313" key="8">
    <source>
        <dbReference type="EMBL" id="KEQ68813.1"/>
    </source>
</evidence>
<feature type="transmembrane region" description="Helical" evidence="6">
    <location>
        <begin position="176"/>
        <end position="193"/>
    </location>
</feature>
<protein>
    <submittedName>
        <fullName evidence="8">MFS general substrate transporter</fullName>
    </submittedName>
</protein>
<dbReference type="InterPro" id="IPR020846">
    <property type="entry name" value="MFS_dom"/>
</dbReference>
<dbReference type="PANTHER" id="PTHR42718">
    <property type="entry name" value="MAJOR FACILITATOR SUPERFAMILY MULTIDRUG TRANSPORTER MFSC"/>
    <property type="match status" value="1"/>
</dbReference>
<dbReference type="STRING" id="1043004.A0A074W7G9"/>
<feature type="transmembrane region" description="Helical" evidence="6">
    <location>
        <begin position="205"/>
        <end position="228"/>
    </location>
</feature>
<name>A0A074W7G9_9PEZI</name>
<evidence type="ECO:0000256" key="5">
    <source>
        <dbReference type="SAM" id="MobiDB-lite"/>
    </source>
</evidence>
<evidence type="ECO:0000256" key="1">
    <source>
        <dbReference type="ARBA" id="ARBA00004141"/>
    </source>
</evidence>
<reference evidence="8 9" key="1">
    <citation type="journal article" date="2014" name="BMC Genomics">
        <title>Genome sequencing of four Aureobasidium pullulans varieties: biotechnological potential, stress tolerance, and description of new species.</title>
        <authorList>
            <person name="Gostin Ar C."/>
            <person name="Ohm R.A."/>
            <person name="Kogej T."/>
            <person name="Sonjak S."/>
            <person name="Turk M."/>
            <person name="Zajc J."/>
            <person name="Zalar P."/>
            <person name="Grube M."/>
            <person name="Sun H."/>
            <person name="Han J."/>
            <person name="Sharma A."/>
            <person name="Chiniquy J."/>
            <person name="Ngan C.Y."/>
            <person name="Lipzen A."/>
            <person name="Barry K."/>
            <person name="Grigoriev I.V."/>
            <person name="Gunde-Cimerman N."/>
        </authorList>
    </citation>
    <scope>NUCLEOTIDE SEQUENCE [LARGE SCALE GENOMIC DNA]</scope>
    <source>
        <strain evidence="8 9">CBS 147.97</strain>
    </source>
</reference>
<feature type="compositionally biased region" description="Polar residues" evidence="5">
    <location>
        <begin position="38"/>
        <end position="59"/>
    </location>
</feature>
<dbReference type="RefSeq" id="XP_013423031.1">
    <property type="nucleotide sequence ID" value="XM_013567577.1"/>
</dbReference>
<dbReference type="AlphaFoldDB" id="A0A074W7G9"/>
<accession>A0A074W7G9</accession>
<dbReference type="HOGENOM" id="CLU_1209522_0_0_1"/>
<dbReference type="Pfam" id="PF07690">
    <property type="entry name" value="MFS_1"/>
    <property type="match status" value="1"/>
</dbReference>
<comment type="subcellular location">
    <subcellularLocation>
        <location evidence="1">Membrane</location>
        <topology evidence="1">Multi-pass membrane protein</topology>
    </subcellularLocation>
</comment>
<gene>
    <name evidence="8" type="ORF">M436DRAFT_67733</name>
</gene>
<dbReference type="SUPFAM" id="SSF103473">
    <property type="entry name" value="MFS general substrate transporter"/>
    <property type="match status" value="1"/>
</dbReference>
<evidence type="ECO:0000256" key="3">
    <source>
        <dbReference type="ARBA" id="ARBA00022989"/>
    </source>
</evidence>
<dbReference type="InterPro" id="IPR011701">
    <property type="entry name" value="MFS"/>
</dbReference>
<evidence type="ECO:0000256" key="6">
    <source>
        <dbReference type="SAM" id="Phobius"/>
    </source>
</evidence>
<dbReference type="Gene3D" id="1.20.1720.10">
    <property type="entry name" value="Multidrug resistance protein D"/>
    <property type="match status" value="1"/>
</dbReference>
<dbReference type="PANTHER" id="PTHR42718:SF36">
    <property type="entry name" value="MULTIDRUG TRANSPORTER, PUTATIVE (AFU_ORTHOLOGUE AFUA_4G13820)-RELATED"/>
    <property type="match status" value="1"/>
</dbReference>